<dbReference type="EMBL" id="NHYE01000984">
    <property type="protein sequence ID" value="PPR00816.1"/>
    <property type="molecule type" value="Genomic_DNA"/>
</dbReference>
<evidence type="ECO:0000256" key="3">
    <source>
        <dbReference type="ARBA" id="ARBA00010040"/>
    </source>
</evidence>
<evidence type="ECO:0000313" key="11">
    <source>
        <dbReference type="EMBL" id="PPR00816.1"/>
    </source>
</evidence>
<dbReference type="AlphaFoldDB" id="A0A409YCT4"/>
<dbReference type="STRING" id="231916.A0A409YCT4"/>
<dbReference type="OrthoDB" id="43744at2759"/>
<keyword evidence="7" id="KW-0378">Hydrolase</keyword>
<reference evidence="11 12" key="1">
    <citation type="journal article" date="2018" name="Evol. Lett.">
        <title>Horizontal gene cluster transfer increased hallucinogenic mushroom diversity.</title>
        <authorList>
            <person name="Reynolds H.T."/>
            <person name="Vijayakumar V."/>
            <person name="Gluck-Thaler E."/>
            <person name="Korotkin H.B."/>
            <person name="Matheny P.B."/>
            <person name="Slot J.C."/>
        </authorList>
    </citation>
    <scope>NUCLEOTIDE SEQUENCE [LARGE SCALE GENOMIC DNA]</scope>
    <source>
        <strain evidence="11 12">SRW20</strain>
    </source>
</reference>
<evidence type="ECO:0000256" key="6">
    <source>
        <dbReference type="ARBA" id="ARBA00022490"/>
    </source>
</evidence>
<name>A0A409YCT4_9AGAR</name>
<gene>
    <name evidence="11" type="ORF">CVT26_012457</name>
</gene>
<comment type="catalytic activity">
    <reaction evidence="1">
        <text>Cleavage of an N-acetyl or N-formyl amino acid from the N-terminus of a polypeptide.</text>
        <dbReference type="EC" id="3.4.19.1"/>
    </reaction>
</comment>
<dbReference type="SUPFAM" id="SSF82171">
    <property type="entry name" value="DPP6 N-terminal domain-like"/>
    <property type="match status" value="1"/>
</dbReference>
<comment type="subcellular location">
    <subcellularLocation>
        <location evidence="2">Cytoplasm</location>
    </subcellularLocation>
</comment>
<sequence length="742" mass="80502">MYTQLAEIPLPTSAHFVTPPDHQGSTIVEVSYSLRDHVRNAKRTVSKSIIFSSDATSVPTVTPYQEIDLVAQLLSPSKKRRVVLRGKTGGSRFVEIWSSGVLEASLDVTNYHGDFYADEYLGSLAFAPSERTVLYTAEEKVPETDDPFEKFRFRPDFGEGLTGKRRPAIFLFSWQSDGEKSLAQLNTGNEDGVKFGQAIFSPNSERIIYATGYEFAVDGRILGPKGCYNRPTGIWQLRLSDPVPREETKKGPTRVVVRLQKLSPGHLSCRSPRALHRDDRNTSLIWLADKSGGAHLGTSSLFSLDITSDLSADLQVPSQHEPLVGVVNTPQHDGFPGLYPPYNLPTSLSVLSDKGSNIVLQSSWGSRSTILRVSADDGKVTNLTPLSEDDGNLYSWSILAANGFEQIICSRSSPSSPYEILLGQFGTDGSLFWRSLDKPVLPDSINNALATITTRIVSVPGRPLVETIVIQRKISSNTVPPCITSPHGGPHGVTTTGFSPTTTALALEGYTLSLPNYTGSPGFGDAFLQGLVGRCGELDVQDCIASARHLISIGISKEGPGMQLITGGSHGGFLTAHLIGQFPTFFSAAIMRNPVISVGEISTSDIRDWYFSEFALPYPISSSPLNASSSTITSDNIPPLVTPDTYKALYQASPISLVDNVCIPVLLLVGASDRRVAPTQGIDYYHALKARYSLKNREDDMKLKVDMLIFEGESHPLDGVEAAKASFEATKKWFGDAAAHGL</sequence>
<comment type="caution">
    <text evidence="11">The sequence shown here is derived from an EMBL/GenBank/DDBJ whole genome shotgun (WGS) entry which is preliminary data.</text>
</comment>
<evidence type="ECO:0000256" key="1">
    <source>
        <dbReference type="ARBA" id="ARBA00000721"/>
    </source>
</evidence>
<feature type="domain" description="Peptidase S9 prolyl oligopeptidase catalytic" evidence="9">
    <location>
        <begin position="642"/>
        <end position="737"/>
    </location>
</feature>
<evidence type="ECO:0000256" key="5">
    <source>
        <dbReference type="ARBA" id="ARBA00012917"/>
    </source>
</evidence>
<dbReference type="Pfam" id="PF19283">
    <property type="entry name" value="APEH_N"/>
    <property type="match status" value="2"/>
</dbReference>
<dbReference type="PANTHER" id="PTHR42776:SF4">
    <property type="entry name" value="ACYLAMINO-ACID-RELEASING ENZYME"/>
    <property type="match status" value="1"/>
</dbReference>
<dbReference type="EC" id="3.4.19.1" evidence="5"/>
<dbReference type="PANTHER" id="PTHR42776">
    <property type="entry name" value="SERINE PEPTIDASE S9 FAMILY MEMBER"/>
    <property type="match status" value="1"/>
</dbReference>
<dbReference type="InParanoid" id="A0A409YCT4"/>
<dbReference type="InterPro" id="IPR001375">
    <property type="entry name" value="Peptidase_S9_cat"/>
</dbReference>
<dbReference type="SUPFAM" id="SSF53474">
    <property type="entry name" value="alpha/beta-Hydrolases"/>
    <property type="match status" value="1"/>
</dbReference>
<dbReference type="Proteomes" id="UP000284706">
    <property type="component" value="Unassembled WGS sequence"/>
</dbReference>
<evidence type="ECO:0000256" key="2">
    <source>
        <dbReference type="ARBA" id="ARBA00004496"/>
    </source>
</evidence>
<evidence type="ECO:0000256" key="8">
    <source>
        <dbReference type="ARBA" id="ARBA00032829"/>
    </source>
</evidence>
<dbReference type="GO" id="GO:0004252">
    <property type="term" value="F:serine-type endopeptidase activity"/>
    <property type="evidence" value="ECO:0007669"/>
    <property type="project" value="TreeGrafter"/>
</dbReference>
<comment type="similarity">
    <text evidence="3">Belongs to the peptidase S9C family.</text>
</comment>
<proteinExistence type="inferred from homology"/>
<organism evidence="11 12">
    <name type="scientific">Gymnopilus dilepis</name>
    <dbReference type="NCBI Taxonomy" id="231916"/>
    <lineage>
        <taxon>Eukaryota</taxon>
        <taxon>Fungi</taxon>
        <taxon>Dikarya</taxon>
        <taxon>Basidiomycota</taxon>
        <taxon>Agaricomycotina</taxon>
        <taxon>Agaricomycetes</taxon>
        <taxon>Agaricomycetidae</taxon>
        <taxon>Agaricales</taxon>
        <taxon>Agaricineae</taxon>
        <taxon>Hymenogastraceae</taxon>
        <taxon>Gymnopilus</taxon>
    </lineage>
</organism>
<feature type="domain" description="Peptidase S9 prolyl oligopeptidase catalytic" evidence="9">
    <location>
        <begin position="498"/>
        <end position="606"/>
    </location>
</feature>
<evidence type="ECO:0000313" key="12">
    <source>
        <dbReference type="Proteomes" id="UP000284706"/>
    </source>
</evidence>
<evidence type="ECO:0000259" key="10">
    <source>
        <dbReference type="Pfam" id="PF19283"/>
    </source>
</evidence>
<dbReference type="InterPro" id="IPR045550">
    <property type="entry name" value="AARE_N"/>
</dbReference>
<accession>A0A409YCT4</accession>
<evidence type="ECO:0000256" key="7">
    <source>
        <dbReference type="ARBA" id="ARBA00022801"/>
    </source>
</evidence>
<dbReference type="GO" id="GO:0006508">
    <property type="term" value="P:proteolysis"/>
    <property type="evidence" value="ECO:0007669"/>
    <property type="project" value="InterPro"/>
</dbReference>
<keyword evidence="6" id="KW-0963">Cytoplasm</keyword>
<protein>
    <recommendedName>
        <fullName evidence="5">acylaminoacyl-peptidase</fullName>
        <ecNumber evidence="5">3.4.19.1</ecNumber>
    </recommendedName>
    <alternativeName>
        <fullName evidence="8">Dipeptidyl-peptidase V</fullName>
    </alternativeName>
</protein>
<dbReference type="InterPro" id="IPR029058">
    <property type="entry name" value="AB_hydrolase_fold"/>
</dbReference>
<feature type="domain" description="Acylamino-acid-releasing enzyme N-terminal" evidence="10">
    <location>
        <begin position="21"/>
        <end position="144"/>
    </location>
</feature>
<keyword evidence="12" id="KW-1185">Reference proteome</keyword>
<dbReference type="Pfam" id="PF00326">
    <property type="entry name" value="Peptidase_S9"/>
    <property type="match status" value="2"/>
</dbReference>
<comment type="subunit">
    <text evidence="4">Homotetramer.</text>
</comment>
<evidence type="ECO:0000256" key="4">
    <source>
        <dbReference type="ARBA" id="ARBA00011881"/>
    </source>
</evidence>
<dbReference type="GO" id="GO:0005737">
    <property type="term" value="C:cytoplasm"/>
    <property type="evidence" value="ECO:0007669"/>
    <property type="project" value="UniProtKB-SubCell"/>
</dbReference>
<dbReference type="GO" id="GO:0008242">
    <property type="term" value="F:omega peptidase activity"/>
    <property type="evidence" value="ECO:0007669"/>
    <property type="project" value="UniProtKB-EC"/>
</dbReference>
<dbReference type="Gene3D" id="3.40.50.1820">
    <property type="entry name" value="alpha/beta hydrolase"/>
    <property type="match status" value="1"/>
</dbReference>
<evidence type="ECO:0000259" key="9">
    <source>
        <dbReference type="Pfam" id="PF00326"/>
    </source>
</evidence>
<feature type="domain" description="Acylamino-acid-releasing enzyme N-terminal" evidence="10">
    <location>
        <begin position="153"/>
        <end position="427"/>
    </location>
</feature>